<dbReference type="SMART" id="SM01034">
    <property type="entry name" value="BLUF"/>
    <property type="match status" value="1"/>
</dbReference>
<reference evidence="2 3" key="1">
    <citation type="submission" date="2019-03" db="EMBL/GenBank/DDBJ databases">
        <title>Genomic analyses of the natural microbiome of Caenorhabditis elegans.</title>
        <authorList>
            <person name="Samuel B."/>
        </authorList>
    </citation>
    <scope>NUCLEOTIDE SEQUENCE [LARGE SCALE GENOMIC DNA]</scope>
    <source>
        <strain evidence="2 3">JUb18</strain>
    </source>
</reference>
<dbReference type="GO" id="GO:0009882">
    <property type="term" value="F:blue light photoreceptor activity"/>
    <property type="evidence" value="ECO:0007669"/>
    <property type="project" value="InterPro"/>
</dbReference>
<accession>A0A4R6RSL1</accession>
<dbReference type="OrthoDB" id="196105at2"/>
<dbReference type="Gene3D" id="3.30.70.100">
    <property type="match status" value="1"/>
</dbReference>
<evidence type="ECO:0000313" key="3">
    <source>
        <dbReference type="Proteomes" id="UP000295601"/>
    </source>
</evidence>
<dbReference type="AlphaFoldDB" id="A0A4R6RSL1"/>
<gene>
    <name evidence="2" type="ORF">EDF62_3108</name>
</gene>
<dbReference type="PROSITE" id="PS50925">
    <property type="entry name" value="BLUF"/>
    <property type="match status" value="1"/>
</dbReference>
<name>A0A4R6RSL1_9MICO</name>
<protein>
    <submittedName>
        <fullName evidence="2">FAD-dependent sensor of blue light</fullName>
    </submittedName>
</protein>
<dbReference type="InterPro" id="IPR007024">
    <property type="entry name" value="BLUF_domain"/>
</dbReference>
<keyword evidence="3" id="KW-1185">Reference proteome</keyword>
<sequence length="148" mass="17035">MSSNPVDLRAIVYSSDATAPVDEPQLIELLERARSKNGRLGITGILFFRGGRFLQYIEGPRTALDELYDDISRDSRHTHLRVLLNAEISERRFDTWRMGYEALRPTSPQLPEGFRDTFAEIERADSPEHVMRALNELTIWFRARSARG</sequence>
<dbReference type="SUPFAM" id="SSF54975">
    <property type="entry name" value="Acylphosphatase/BLUF domain-like"/>
    <property type="match status" value="1"/>
</dbReference>
<dbReference type="InterPro" id="IPR036046">
    <property type="entry name" value="Acylphosphatase-like_dom_sf"/>
</dbReference>
<feature type="domain" description="BLUF" evidence="1">
    <location>
        <begin position="8"/>
        <end position="99"/>
    </location>
</feature>
<dbReference type="GO" id="GO:0071949">
    <property type="term" value="F:FAD binding"/>
    <property type="evidence" value="ECO:0007669"/>
    <property type="project" value="InterPro"/>
</dbReference>
<comment type="caution">
    <text evidence="2">The sequence shown here is derived from an EMBL/GenBank/DDBJ whole genome shotgun (WGS) entry which is preliminary data.</text>
</comment>
<dbReference type="RefSeq" id="WP_133617660.1">
    <property type="nucleotide sequence ID" value="NZ_CP080492.1"/>
</dbReference>
<dbReference type="Proteomes" id="UP000295601">
    <property type="component" value="Unassembled WGS sequence"/>
</dbReference>
<proteinExistence type="predicted"/>
<dbReference type="Pfam" id="PF04940">
    <property type="entry name" value="BLUF"/>
    <property type="match status" value="1"/>
</dbReference>
<dbReference type="EMBL" id="SNYA01000008">
    <property type="protein sequence ID" value="TDP89810.1"/>
    <property type="molecule type" value="Genomic_DNA"/>
</dbReference>
<organism evidence="2 3">
    <name type="scientific">Leucobacter luti</name>
    <dbReference type="NCBI Taxonomy" id="340320"/>
    <lineage>
        <taxon>Bacteria</taxon>
        <taxon>Bacillati</taxon>
        <taxon>Actinomycetota</taxon>
        <taxon>Actinomycetes</taxon>
        <taxon>Micrococcales</taxon>
        <taxon>Microbacteriaceae</taxon>
        <taxon>Leucobacter</taxon>
    </lineage>
</organism>
<evidence type="ECO:0000259" key="1">
    <source>
        <dbReference type="PROSITE" id="PS50925"/>
    </source>
</evidence>
<evidence type="ECO:0000313" key="2">
    <source>
        <dbReference type="EMBL" id="TDP89810.1"/>
    </source>
</evidence>